<dbReference type="SFLD" id="SFLDF00290">
    <property type="entry name" value="glutamate_2_3-aminomutase"/>
    <property type="match status" value="1"/>
</dbReference>
<keyword evidence="13" id="KW-1185">Reference proteome</keyword>
<evidence type="ECO:0000256" key="1">
    <source>
        <dbReference type="ARBA" id="ARBA00001933"/>
    </source>
</evidence>
<evidence type="ECO:0000256" key="10">
    <source>
        <dbReference type="PIRSR" id="PIRSR603739-50"/>
    </source>
</evidence>
<evidence type="ECO:0000256" key="9">
    <source>
        <dbReference type="PIRSR" id="PIRSR004911-1"/>
    </source>
</evidence>
<dbReference type="NCBIfam" id="TIGR04368">
    <property type="entry name" value="Glu_2_3_NH3_mut"/>
    <property type="match status" value="1"/>
</dbReference>
<feature type="binding site" evidence="9">
    <location>
        <position position="171"/>
    </location>
    <ligand>
        <name>[4Fe-4S] cluster</name>
        <dbReference type="ChEBI" id="CHEBI:49883"/>
        <note>4Fe-4S-S-AdoMet</note>
    </ligand>
</feature>
<keyword evidence="3" id="KW-0949">S-adenosyl-L-methionine</keyword>
<feature type="binding site" evidence="9">
    <location>
        <position position="174"/>
    </location>
    <ligand>
        <name>[4Fe-4S] cluster</name>
        <dbReference type="ChEBI" id="CHEBI:49883"/>
        <note>4Fe-4S-S-AdoMet</note>
    </ligand>
</feature>
<dbReference type="OrthoDB" id="9768064at2"/>
<evidence type="ECO:0000256" key="8">
    <source>
        <dbReference type="ARBA" id="ARBA00023235"/>
    </source>
</evidence>
<feature type="modified residue" description="N6-(pyridoxal phosphate)lysine" evidence="10">
    <location>
        <position position="379"/>
    </location>
</feature>
<dbReference type="GO" id="GO:0051539">
    <property type="term" value="F:4 iron, 4 sulfur cluster binding"/>
    <property type="evidence" value="ECO:0007669"/>
    <property type="project" value="UniProtKB-KW"/>
</dbReference>
<dbReference type="RefSeq" id="WP_073197687.1">
    <property type="nucleotide sequence ID" value="NZ_FQXO01000083.1"/>
</dbReference>
<feature type="domain" description="Radical SAM core" evidence="11">
    <location>
        <begin position="153"/>
        <end position="374"/>
    </location>
</feature>
<dbReference type="CDD" id="cd01335">
    <property type="entry name" value="Radical_SAM"/>
    <property type="match status" value="1"/>
</dbReference>
<evidence type="ECO:0000256" key="3">
    <source>
        <dbReference type="ARBA" id="ARBA00022691"/>
    </source>
</evidence>
<name>A0A1M5W1R1_9FIRM</name>
<dbReference type="InterPro" id="IPR058240">
    <property type="entry name" value="rSAM_sf"/>
</dbReference>
<dbReference type="SFLD" id="SFLDS00029">
    <property type="entry name" value="Radical_SAM"/>
    <property type="match status" value="1"/>
</dbReference>
<accession>A0A1M5W1R1</accession>
<keyword evidence="6" id="KW-0408">Iron</keyword>
<dbReference type="GO" id="GO:0046872">
    <property type="term" value="F:metal ion binding"/>
    <property type="evidence" value="ECO:0007669"/>
    <property type="project" value="UniProtKB-KW"/>
</dbReference>
<dbReference type="PANTHER" id="PTHR30538">
    <property type="entry name" value="LYSINE 2,3-AMINOMUTASE-RELATED"/>
    <property type="match status" value="1"/>
</dbReference>
<dbReference type="EMBL" id="FQXO01000083">
    <property type="protein sequence ID" value="SHH81401.1"/>
    <property type="molecule type" value="Genomic_DNA"/>
</dbReference>
<dbReference type="SUPFAM" id="SSF102114">
    <property type="entry name" value="Radical SAM enzymes"/>
    <property type="match status" value="1"/>
</dbReference>
<feature type="binding site" evidence="9">
    <location>
        <position position="167"/>
    </location>
    <ligand>
        <name>[4Fe-4S] cluster</name>
        <dbReference type="ChEBI" id="CHEBI:49883"/>
        <note>4Fe-4S-S-AdoMet</note>
    </ligand>
</feature>
<dbReference type="Pfam" id="PF12544">
    <property type="entry name" value="LAM_C"/>
    <property type="match status" value="1"/>
</dbReference>
<dbReference type="InterPro" id="IPR013785">
    <property type="entry name" value="Aldolase_TIM"/>
</dbReference>
<gene>
    <name evidence="12" type="ORF">SAMN02745135_02244</name>
</gene>
<reference evidence="13" key="1">
    <citation type="submission" date="2016-11" db="EMBL/GenBank/DDBJ databases">
        <authorList>
            <person name="Varghese N."/>
            <person name="Submissions S."/>
        </authorList>
    </citation>
    <scope>NUCLEOTIDE SEQUENCE [LARGE SCALE GENOMIC DNA]</scope>
    <source>
        <strain evidence="13">DSM 13643</strain>
    </source>
</reference>
<proteinExistence type="predicted"/>
<dbReference type="NCBIfam" id="TIGR00238">
    <property type="entry name" value="KamA family radical SAM protein"/>
    <property type="match status" value="1"/>
</dbReference>
<dbReference type="Gene3D" id="3.20.20.70">
    <property type="entry name" value="Aldolase class I"/>
    <property type="match status" value="1"/>
</dbReference>
<dbReference type="FunFam" id="3.20.20.70:FF:000095">
    <property type="entry name" value="Lysine 2,3-aminomutase"/>
    <property type="match status" value="1"/>
</dbReference>
<dbReference type="GO" id="GO:0016869">
    <property type="term" value="F:intramolecular aminotransferase activity"/>
    <property type="evidence" value="ECO:0007669"/>
    <property type="project" value="InterPro"/>
</dbReference>
<dbReference type="SMART" id="SM00729">
    <property type="entry name" value="Elp3"/>
    <property type="match status" value="1"/>
</dbReference>
<dbReference type="InterPro" id="IPR025895">
    <property type="entry name" value="LAM_C_dom"/>
</dbReference>
<evidence type="ECO:0000256" key="6">
    <source>
        <dbReference type="ARBA" id="ARBA00023004"/>
    </source>
</evidence>
<dbReference type="Gene3D" id="6.10.140.1170">
    <property type="match status" value="1"/>
</dbReference>
<organism evidence="12 13">
    <name type="scientific">Caloranaerobacter azorensis DSM 13643</name>
    <dbReference type="NCBI Taxonomy" id="1121264"/>
    <lineage>
        <taxon>Bacteria</taxon>
        <taxon>Bacillati</taxon>
        <taxon>Bacillota</taxon>
        <taxon>Tissierellia</taxon>
        <taxon>Tissierellales</taxon>
        <taxon>Thermohalobacteraceae</taxon>
        <taxon>Caloranaerobacter</taxon>
    </lineage>
</organism>
<dbReference type="InterPro" id="IPR006638">
    <property type="entry name" value="Elp3/MiaA/NifB-like_rSAM"/>
</dbReference>
<evidence type="ECO:0000259" key="11">
    <source>
        <dbReference type="PROSITE" id="PS51918"/>
    </source>
</evidence>
<dbReference type="InterPro" id="IPR007197">
    <property type="entry name" value="rSAM"/>
</dbReference>
<evidence type="ECO:0000313" key="12">
    <source>
        <dbReference type="EMBL" id="SHH81401.1"/>
    </source>
</evidence>
<evidence type="ECO:0000256" key="7">
    <source>
        <dbReference type="ARBA" id="ARBA00023014"/>
    </source>
</evidence>
<dbReference type="InterPro" id="IPR030801">
    <property type="entry name" value="Glu_2_3_NH3_mut"/>
</dbReference>
<dbReference type="PROSITE" id="PS51918">
    <property type="entry name" value="RADICAL_SAM"/>
    <property type="match status" value="1"/>
</dbReference>
<dbReference type="Proteomes" id="UP000183967">
    <property type="component" value="Unassembled WGS sequence"/>
</dbReference>
<dbReference type="Pfam" id="PF04055">
    <property type="entry name" value="Radical_SAM"/>
    <property type="match status" value="1"/>
</dbReference>
<keyword evidence="4 9" id="KW-0479">Metal-binding</keyword>
<keyword evidence="7 9" id="KW-0411">Iron-sulfur</keyword>
<evidence type="ECO:0000313" key="13">
    <source>
        <dbReference type="Proteomes" id="UP000183967"/>
    </source>
</evidence>
<comment type="cofactor">
    <cofactor evidence="1 10">
        <name>pyridoxal 5'-phosphate</name>
        <dbReference type="ChEBI" id="CHEBI:597326"/>
    </cofactor>
</comment>
<dbReference type="AlphaFoldDB" id="A0A1M5W1R1"/>
<keyword evidence="2 9" id="KW-0004">4Fe-4S</keyword>
<dbReference type="SFLD" id="SFLDG01070">
    <property type="entry name" value="PLP-dependent"/>
    <property type="match status" value="1"/>
</dbReference>
<keyword evidence="5 10" id="KW-0663">Pyridoxal phosphate</keyword>
<sequence>MDQLKEKREISLKRAAELKSRIDDYLKVRESIPRGLYMQDKFEELKKKILDVLGGTQEDWYDYKWQLSNRITDVETLSKIINLSEREKREIEEVGKRYRWAISPYYASLMDPDDRFDPIRLMAIPTFLELAGDSGESDPMGEEYTNPAGSITRRYPDRLIINVTNECAMYCRHCQRRRNIGQKDEHKSTAVIEESIRYIRENREIRDVLITGGDPLTLPDHRLEWILKELRAIPHVEIIRIGSRTPVTMPQRITDELVNMLKKYHPLYLNTHFNHPKEVTEEAKKACEKLANAGIPLGNQAVLLNGINNDKFVMRALNHELLKIRVKPYYIFHAKHVIGTLHFNTSVDDGLEIMEYLRGYTSGMAVPTYIINAPKGQGKTPILPQYLISRGKDYCMIRTWEGKVIKYENHPTRDIKEILS</sequence>
<keyword evidence="8" id="KW-0413">Isomerase</keyword>
<protein>
    <submittedName>
        <fullName evidence="12">Lysine 2,3-aminomutase</fullName>
    </submittedName>
</protein>
<dbReference type="PANTHER" id="PTHR30538:SF1">
    <property type="entry name" value="L-LYSINE 2,3-AMINOMUTASE"/>
    <property type="match status" value="1"/>
</dbReference>
<evidence type="ECO:0000256" key="4">
    <source>
        <dbReference type="ARBA" id="ARBA00022723"/>
    </source>
</evidence>
<evidence type="ECO:0000256" key="2">
    <source>
        <dbReference type="ARBA" id="ARBA00022485"/>
    </source>
</evidence>
<evidence type="ECO:0000256" key="5">
    <source>
        <dbReference type="ARBA" id="ARBA00022898"/>
    </source>
</evidence>
<dbReference type="InterPro" id="IPR003739">
    <property type="entry name" value="Lys_aminomutase/Glu_NH3_mut"/>
</dbReference>
<dbReference type="PIRSF" id="PIRSF004911">
    <property type="entry name" value="DUF160"/>
    <property type="match status" value="1"/>
</dbReference>